<comment type="caution">
    <text evidence="1">The sequence shown here is derived from an EMBL/GenBank/DDBJ whole genome shotgun (WGS) entry which is preliminary data.</text>
</comment>
<dbReference type="EMBL" id="CM042049">
    <property type="protein sequence ID" value="KAI3746416.1"/>
    <property type="molecule type" value="Genomic_DNA"/>
</dbReference>
<name>A0ACB9DIV4_ARCLA</name>
<proteinExistence type="predicted"/>
<evidence type="ECO:0000313" key="2">
    <source>
        <dbReference type="Proteomes" id="UP001055879"/>
    </source>
</evidence>
<gene>
    <name evidence="1" type="ORF">L6452_08849</name>
</gene>
<evidence type="ECO:0000313" key="1">
    <source>
        <dbReference type="EMBL" id="KAI3746416.1"/>
    </source>
</evidence>
<organism evidence="1 2">
    <name type="scientific">Arctium lappa</name>
    <name type="common">Greater burdock</name>
    <name type="synonym">Lappa major</name>
    <dbReference type="NCBI Taxonomy" id="4217"/>
    <lineage>
        <taxon>Eukaryota</taxon>
        <taxon>Viridiplantae</taxon>
        <taxon>Streptophyta</taxon>
        <taxon>Embryophyta</taxon>
        <taxon>Tracheophyta</taxon>
        <taxon>Spermatophyta</taxon>
        <taxon>Magnoliopsida</taxon>
        <taxon>eudicotyledons</taxon>
        <taxon>Gunneridae</taxon>
        <taxon>Pentapetalae</taxon>
        <taxon>asterids</taxon>
        <taxon>campanulids</taxon>
        <taxon>Asterales</taxon>
        <taxon>Asteraceae</taxon>
        <taxon>Carduoideae</taxon>
        <taxon>Cardueae</taxon>
        <taxon>Arctiinae</taxon>
        <taxon>Arctium</taxon>
    </lineage>
</organism>
<accession>A0ACB9DIV4</accession>
<reference evidence="1 2" key="2">
    <citation type="journal article" date="2022" name="Mol. Ecol. Resour.">
        <title>The genomes of chicory, endive, great burdock and yacon provide insights into Asteraceae paleo-polyploidization history and plant inulin production.</title>
        <authorList>
            <person name="Fan W."/>
            <person name="Wang S."/>
            <person name="Wang H."/>
            <person name="Wang A."/>
            <person name="Jiang F."/>
            <person name="Liu H."/>
            <person name="Zhao H."/>
            <person name="Xu D."/>
            <person name="Zhang Y."/>
        </authorList>
    </citation>
    <scope>NUCLEOTIDE SEQUENCE [LARGE SCALE GENOMIC DNA]</scope>
    <source>
        <strain evidence="2">cv. Niubang</strain>
    </source>
</reference>
<reference evidence="2" key="1">
    <citation type="journal article" date="2022" name="Mol. Ecol. Resour.">
        <title>The genomes of chicory, endive, great burdock and yacon provide insights into Asteraceae palaeo-polyploidization history and plant inulin production.</title>
        <authorList>
            <person name="Fan W."/>
            <person name="Wang S."/>
            <person name="Wang H."/>
            <person name="Wang A."/>
            <person name="Jiang F."/>
            <person name="Liu H."/>
            <person name="Zhao H."/>
            <person name="Xu D."/>
            <person name="Zhang Y."/>
        </authorList>
    </citation>
    <scope>NUCLEOTIDE SEQUENCE [LARGE SCALE GENOMIC DNA]</scope>
    <source>
        <strain evidence="2">cv. Niubang</strain>
    </source>
</reference>
<protein>
    <submittedName>
        <fullName evidence="1">Uncharacterized protein</fullName>
    </submittedName>
</protein>
<sequence>MAREIVRKELKWVGSRLWIQSEFCDVLNRIEVTEAVEVLVLLLEKSSEKVHMDSESLGRMTKLRILQICYQELKNLENTLNMGNFRIWGTLEYLSNKLRLFYWHGCPLKFLPSEFYPVNIVAIDMSYSRIESLWTIPKCFTKLRSMTLRHCRNLKKTPDFTEITNLEKLILEGCVALVEVHPSIGMLKKLVVLNMRNCESLMSFPFKVEMDSLEVLIISGCSKVEKWPKVSGTIKTSSSGWISTFVPSSILCKLQHPQSFVLPSFVSSRFLRELNVSYCNISELSPETFEGLSSLQRLNLSGNNFTSLPASLSQLSQLATF</sequence>
<dbReference type="Proteomes" id="UP001055879">
    <property type="component" value="Linkage Group LG03"/>
</dbReference>
<keyword evidence="2" id="KW-1185">Reference proteome</keyword>